<accession>A0A3Q8CPC7</accession>
<organism evidence="1 2">
    <name type="scientific">Liquorilactobacillus nagelii</name>
    <dbReference type="NCBI Taxonomy" id="82688"/>
    <lineage>
        <taxon>Bacteria</taxon>
        <taxon>Bacillati</taxon>
        <taxon>Bacillota</taxon>
        <taxon>Bacilli</taxon>
        <taxon>Lactobacillales</taxon>
        <taxon>Lactobacillaceae</taxon>
        <taxon>Liquorilactobacillus</taxon>
    </lineage>
</organism>
<dbReference type="KEGG" id="lng:BSQ50_07465"/>
<dbReference type="SUPFAM" id="SSF56784">
    <property type="entry name" value="HAD-like"/>
    <property type="match status" value="1"/>
</dbReference>
<dbReference type="InterPro" id="IPR006549">
    <property type="entry name" value="HAD-SF_hydro_IIIA"/>
</dbReference>
<dbReference type="Pfam" id="PF13242">
    <property type="entry name" value="Hydrolase_like"/>
    <property type="match status" value="1"/>
</dbReference>
<dbReference type="NCBIfam" id="TIGR01668">
    <property type="entry name" value="YqeG_hyp_ppase"/>
    <property type="match status" value="1"/>
</dbReference>
<dbReference type="Proteomes" id="UP000324497">
    <property type="component" value="Chromosome"/>
</dbReference>
<proteinExistence type="predicted"/>
<dbReference type="InterPro" id="IPR023214">
    <property type="entry name" value="HAD_sf"/>
</dbReference>
<keyword evidence="1" id="KW-0378">Hydrolase</keyword>
<dbReference type="RefSeq" id="WP_057886853.1">
    <property type="nucleotide sequence ID" value="NZ_CP018180.1"/>
</dbReference>
<dbReference type="GO" id="GO:0008962">
    <property type="term" value="F:phosphatidylglycerophosphatase activity"/>
    <property type="evidence" value="ECO:0007669"/>
    <property type="project" value="InterPro"/>
</dbReference>
<keyword evidence="2" id="KW-1185">Reference proteome</keyword>
<sequence length="178" mass="19997">MFTWLKPTWMLESIFDLTPEDLKSQGIKVVLTDLDNTLIAWNQPSGSSRLTTWLKQMESAAIPVIIVSNNSRARIESFAAPLNLPFVARAMKPLGVGVKRAMKVAGINNQEVALIGDQLLTDVMAAHSAGIRSILVKPLVESDAWNTKINRFFEKILKHYLQKKNLLSKNWGKKLNDR</sequence>
<name>A0A3Q8CPC7_9LACO</name>
<dbReference type="NCBIfam" id="TIGR01662">
    <property type="entry name" value="HAD-SF-IIIA"/>
    <property type="match status" value="1"/>
</dbReference>
<dbReference type="EMBL" id="CP018180">
    <property type="protein sequence ID" value="AUJ32413.1"/>
    <property type="molecule type" value="Genomic_DNA"/>
</dbReference>
<dbReference type="GeneID" id="78521108"/>
<dbReference type="InterPro" id="IPR036412">
    <property type="entry name" value="HAD-like_sf"/>
</dbReference>
<dbReference type="Gene3D" id="3.40.50.1000">
    <property type="entry name" value="HAD superfamily/HAD-like"/>
    <property type="match status" value="1"/>
</dbReference>
<reference evidence="1 2" key="1">
    <citation type="submission" date="2016-11" db="EMBL/GenBank/DDBJ databases">
        <title>Interaction between Lactobacillus species and yeast in water kefir.</title>
        <authorList>
            <person name="Behr J."/>
            <person name="Xu D."/>
            <person name="Vogel R.F."/>
        </authorList>
    </citation>
    <scope>NUCLEOTIDE SEQUENCE [LARGE SCALE GENOMIC DNA]</scope>
    <source>
        <strain evidence="1 2">TMW 1.1827</strain>
    </source>
</reference>
<evidence type="ECO:0000313" key="2">
    <source>
        <dbReference type="Proteomes" id="UP000324497"/>
    </source>
</evidence>
<evidence type="ECO:0000313" key="1">
    <source>
        <dbReference type="EMBL" id="AUJ32413.1"/>
    </source>
</evidence>
<dbReference type="InterPro" id="IPR010021">
    <property type="entry name" value="PGPP1/Gep4"/>
</dbReference>
<dbReference type="CDD" id="cd16416">
    <property type="entry name" value="HAD_BsYqeG-like"/>
    <property type="match status" value="1"/>
</dbReference>
<dbReference type="AlphaFoldDB" id="A0A3Q8CPC7"/>
<gene>
    <name evidence="1" type="ORF">BSQ50_07465</name>
</gene>
<protein>
    <submittedName>
        <fullName evidence="1">HAD family hydrolase</fullName>
    </submittedName>
</protein>